<keyword evidence="3 7" id="KW-0813">Transport</keyword>
<accession>A0ABY5NXW5</accession>
<keyword evidence="11" id="KW-1185">Reference proteome</keyword>
<feature type="domain" description="Major facilitator superfamily (MFS) profile" evidence="9">
    <location>
        <begin position="11"/>
        <end position="439"/>
    </location>
</feature>
<dbReference type="SUPFAM" id="SSF103473">
    <property type="entry name" value="MFS general substrate transporter"/>
    <property type="match status" value="1"/>
</dbReference>
<dbReference type="PANTHER" id="PTHR48020:SF12">
    <property type="entry name" value="PROTON MYO-INOSITOL COTRANSPORTER"/>
    <property type="match status" value="1"/>
</dbReference>
<dbReference type="Gene3D" id="1.20.1250.20">
    <property type="entry name" value="MFS general substrate transporter like domains"/>
    <property type="match status" value="1"/>
</dbReference>
<dbReference type="PROSITE" id="PS00216">
    <property type="entry name" value="SUGAR_TRANSPORT_1"/>
    <property type="match status" value="2"/>
</dbReference>
<feature type="transmembrane region" description="Helical" evidence="8">
    <location>
        <begin position="12"/>
        <end position="36"/>
    </location>
</feature>
<dbReference type="EMBL" id="CP102451">
    <property type="protein sequence ID" value="UUV98306.1"/>
    <property type="molecule type" value="Genomic_DNA"/>
</dbReference>
<evidence type="ECO:0000256" key="8">
    <source>
        <dbReference type="SAM" id="Phobius"/>
    </source>
</evidence>
<feature type="transmembrane region" description="Helical" evidence="8">
    <location>
        <begin position="322"/>
        <end position="340"/>
    </location>
</feature>
<dbReference type="Pfam" id="PF00083">
    <property type="entry name" value="Sugar_tr"/>
    <property type="match status" value="1"/>
</dbReference>
<dbReference type="RefSeq" id="WP_257701874.1">
    <property type="nucleotide sequence ID" value="NZ_CP102451.1"/>
</dbReference>
<feature type="transmembrane region" description="Helical" evidence="8">
    <location>
        <begin position="80"/>
        <end position="100"/>
    </location>
</feature>
<dbReference type="InterPro" id="IPR020846">
    <property type="entry name" value="MFS_dom"/>
</dbReference>
<evidence type="ECO:0000256" key="2">
    <source>
        <dbReference type="ARBA" id="ARBA00010992"/>
    </source>
</evidence>
<gene>
    <name evidence="10" type="primary">iolT</name>
    <name evidence="10" type="ORF">G314FT_04220</name>
</gene>
<proteinExistence type="inferred from homology"/>
<evidence type="ECO:0000256" key="7">
    <source>
        <dbReference type="RuleBase" id="RU003346"/>
    </source>
</evidence>
<dbReference type="Proteomes" id="UP001058273">
    <property type="component" value="Chromosome"/>
</dbReference>
<dbReference type="PANTHER" id="PTHR48020">
    <property type="entry name" value="PROTON MYO-INOSITOL COTRANSPORTER"/>
    <property type="match status" value="1"/>
</dbReference>
<feature type="transmembrane region" description="Helical" evidence="8">
    <location>
        <begin position="247"/>
        <end position="265"/>
    </location>
</feature>
<dbReference type="InterPro" id="IPR003663">
    <property type="entry name" value="Sugar/inositol_transpt"/>
</dbReference>
<dbReference type="PRINTS" id="PR00171">
    <property type="entry name" value="SUGRTRNSPORT"/>
</dbReference>
<feature type="transmembrane region" description="Helical" evidence="8">
    <location>
        <begin position="136"/>
        <end position="161"/>
    </location>
</feature>
<evidence type="ECO:0000256" key="4">
    <source>
        <dbReference type="ARBA" id="ARBA00022692"/>
    </source>
</evidence>
<protein>
    <submittedName>
        <fullName evidence="10">Major myo-inositol transporter IolT</fullName>
    </submittedName>
</protein>
<evidence type="ECO:0000313" key="11">
    <source>
        <dbReference type="Proteomes" id="UP001058273"/>
    </source>
</evidence>
<evidence type="ECO:0000256" key="3">
    <source>
        <dbReference type="ARBA" id="ARBA00022448"/>
    </source>
</evidence>
<feature type="transmembrane region" description="Helical" evidence="8">
    <location>
        <begin position="346"/>
        <end position="373"/>
    </location>
</feature>
<feature type="transmembrane region" description="Helical" evidence="8">
    <location>
        <begin position="413"/>
        <end position="433"/>
    </location>
</feature>
<dbReference type="InterPro" id="IPR005829">
    <property type="entry name" value="Sugar_transporter_CS"/>
</dbReference>
<dbReference type="InterPro" id="IPR050814">
    <property type="entry name" value="Myo-inositol_Transporter"/>
</dbReference>
<evidence type="ECO:0000259" key="9">
    <source>
        <dbReference type="PROSITE" id="PS50850"/>
    </source>
</evidence>
<feature type="transmembrane region" description="Helical" evidence="8">
    <location>
        <begin position="285"/>
        <end position="310"/>
    </location>
</feature>
<feature type="transmembrane region" description="Helical" evidence="8">
    <location>
        <begin position="106"/>
        <end position="124"/>
    </location>
</feature>
<evidence type="ECO:0000256" key="1">
    <source>
        <dbReference type="ARBA" id="ARBA00004651"/>
    </source>
</evidence>
<evidence type="ECO:0000256" key="6">
    <source>
        <dbReference type="ARBA" id="ARBA00023136"/>
    </source>
</evidence>
<dbReference type="PROSITE" id="PS00217">
    <property type="entry name" value="SUGAR_TRANSPORT_2"/>
    <property type="match status" value="1"/>
</dbReference>
<sequence length="452" mass="49179">MTKVNKKIITISLIVTIGGLLFGYNTGVVNGALNFIGKDFMLTPIQKGWVSSSLTLSAAFGAVFGGKISDMIGRKKTLRIIAWIYLVGAIGCSGSFNFAFLVSFRFLLGLAVGASSAVVPLYLGEISSAEHRGKMVGLNQVMIVGGQFLAFLLNAILGNMFIQNNHIWKVMMGLAAIPAIIMLIGMTKVLESPKWYARNGMLDRAIHIIKEIYLDDDEMVKKEIQEIKEIPVKVVTNKKNKEKIPTWTIKILLLGCLLGIIQQFSGINSVMYYGSEILTMYGFGASAALIFNVLNGVVSVIASIVGMTIVDKMGRKKLEISGLTICAVSLISVGVLSNLLSGTQIAPYIIMIIIFIYIFSFQGAIGPVTWILISEIFPAKYRGTFSGIAVFVLWIANFLVGLFFPVLVNSVGINATFYGFAGCALLGILVVHFKIPETKGKTLEEIESHFIK</sequence>
<keyword evidence="6 8" id="KW-0472">Membrane</keyword>
<keyword evidence="5 8" id="KW-1133">Transmembrane helix</keyword>
<dbReference type="NCBIfam" id="TIGR00879">
    <property type="entry name" value="SP"/>
    <property type="match status" value="1"/>
</dbReference>
<feature type="transmembrane region" description="Helical" evidence="8">
    <location>
        <begin position="167"/>
        <end position="186"/>
    </location>
</feature>
<reference evidence="10" key="1">
    <citation type="submission" date="2022-08" db="EMBL/GenBank/DDBJ databases">
        <title>Genome sequence of Vagococcus luciliae DSM 112651.</title>
        <authorList>
            <person name="Juan G."/>
            <person name="Anja P."/>
            <person name="Rolf D."/>
            <person name="Kampfer P."/>
            <person name="Vilcinskas A."/>
        </authorList>
    </citation>
    <scope>NUCLEOTIDE SEQUENCE</scope>
    <source>
        <strain evidence="10">G314FT</strain>
    </source>
</reference>
<dbReference type="PROSITE" id="PS50850">
    <property type="entry name" value="MFS"/>
    <property type="match status" value="1"/>
</dbReference>
<comment type="similarity">
    <text evidence="2 7">Belongs to the major facilitator superfamily. Sugar transporter (TC 2.A.1.1) family.</text>
</comment>
<dbReference type="InterPro" id="IPR036259">
    <property type="entry name" value="MFS_trans_sf"/>
</dbReference>
<evidence type="ECO:0000313" key="10">
    <source>
        <dbReference type="EMBL" id="UUV98306.1"/>
    </source>
</evidence>
<keyword evidence="4 8" id="KW-0812">Transmembrane</keyword>
<evidence type="ECO:0000256" key="5">
    <source>
        <dbReference type="ARBA" id="ARBA00022989"/>
    </source>
</evidence>
<organism evidence="10 11">
    <name type="scientific">Vagococcus luciliae</name>
    <dbReference type="NCBI Taxonomy" id="2920380"/>
    <lineage>
        <taxon>Bacteria</taxon>
        <taxon>Bacillati</taxon>
        <taxon>Bacillota</taxon>
        <taxon>Bacilli</taxon>
        <taxon>Lactobacillales</taxon>
        <taxon>Enterococcaceae</taxon>
        <taxon>Vagococcus</taxon>
    </lineage>
</organism>
<feature type="transmembrane region" description="Helical" evidence="8">
    <location>
        <begin position="48"/>
        <end position="68"/>
    </location>
</feature>
<comment type="subcellular location">
    <subcellularLocation>
        <location evidence="1">Cell membrane</location>
        <topology evidence="1">Multi-pass membrane protein</topology>
    </subcellularLocation>
</comment>
<dbReference type="InterPro" id="IPR005828">
    <property type="entry name" value="MFS_sugar_transport-like"/>
</dbReference>
<feature type="transmembrane region" description="Helical" evidence="8">
    <location>
        <begin position="385"/>
        <end position="407"/>
    </location>
</feature>
<reference evidence="10" key="2">
    <citation type="submission" date="2022-08" db="EMBL/GenBank/DDBJ databases">
        <authorList>
            <person name="Poehlein A."/>
            <person name="Guzman J."/>
            <person name="Daniel R."/>
            <person name="Vilcinskas A."/>
        </authorList>
    </citation>
    <scope>NUCLEOTIDE SEQUENCE</scope>
    <source>
        <strain evidence="10">G314FT</strain>
    </source>
</reference>
<name>A0ABY5NXW5_9ENTE</name>